<name>A0ABY3YIU4_9FLAO</name>
<dbReference type="Proteomes" id="UP000829476">
    <property type="component" value="Chromosome"/>
</dbReference>
<dbReference type="Gene3D" id="3.40.50.720">
    <property type="entry name" value="NAD(P)-binding Rossmann-like Domain"/>
    <property type="match status" value="1"/>
</dbReference>
<dbReference type="InterPro" id="IPR000594">
    <property type="entry name" value="ThiF_NAD_FAD-bd"/>
</dbReference>
<proteinExistence type="predicted"/>
<evidence type="ECO:0000256" key="1">
    <source>
        <dbReference type="SAM" id="Coils"/>
    </source>
</evidence>
<dbReference type="SUPFAM" id="SSF69572">
    <property type="entry name" value="Activating enzymes of the ubiquitin-like proteins"/>
    <property type="match status" value="1"/>
</dbReference>
<dbReference type="PROSITE" id="PS50206">
    <property type="entry name" value="RHODANESE_3"/>
    <property type="match status" value="1"/>
</dbReference>
<evidence type="ECO:0000313" key="4">
    <source>
        <dbReference type="Proteomes" id="UP000829476"/>
    </source>
</evidence>
<dbReference type="PANTHER" id="PTHR10953:SF102">
    <property type="entry name" value="ADENYLYLTRANSFERASE AND SULFURTRANSFERASE MOCS3"/>
    <property type="match status" value="1"/>
</dbReference>
<gene>
    <name evidence="3" type="ORF">MQE36_11080</name>
</gene>
<dbReference type="EMBL" id="CP094326">
    <property type="protein sequence ID" value="UNY97628.1"/>
    <property type="molecule type" value="Genomic_DNA"/>
</dbReference>
<keyword evidence="1" id="KW-0175">Coiled coil</keyword>
<evidence type="ECO:0000259" key="2">
    <source>
        <dbReference type="PROSITE" id="PS50206"/>
    </source>
</evidence>
<dbReference type="InterPro" id="IPR045886">
    <property type="entry name" value="ThiF/MoeB/HesA"/>
</dbReference>
<keyword evidence="4" id="KW-1185">Reference proteome</keyword>
<dbReference type="RefSeq" id="WP_242936040.1">
    <property type="nucleotide sequence ID" value="NZ_CP094326.1"/>
</dbReference>
<dbReference type="InterPro" id="IPR035985">
    <property type="entry name" value="Ubiquitin-activating_enz"/>
</dbReference>
<feature type="coiled-coil region" evidence="1">
    <location>
        <begin position="225"/>
        <end position="252"/>
    </location>
</feature>
<dbReference type="InterPro" id="IPR036873">
    <property type="entry name" value="Rhodanese-like_dom_sf"/>
</dbReference>
<dbReference type="NCBIfam" id="NF004281">
    <property type="entry name" value="PRK05690.1"/>
    <property type="match status" value="1"/>
</dbReference>
<organism evidence="3 4">
    <name type="scientific">Zhouia spongiae</name>
    <dbReference type="NCBI Taxonomy" id="2202721"/>
    <lineage>
        <taxon>Bacteria</taxon>
        <taxon>Pseudomonadati</taxon>
        <taxon>Bacteroidota</taxon>
        <taxon>Flavobacteriia</taxon>
        <taxon>Flavobacteriales</taxon>
        <taxon>Flavobacteriaceae</taxon>
        <taxon>Zhouia</taxon>
    </lineage>
</organism>
<reference evidence="3 4" key="1">
    <citation type="journal article" date="2018" name="Int. J. Syst. Evol. Microbiol.">
        <title>Zhouia spongiae sp. nov., isolated from a marine sponge.</title>
        <authorList>
            <person name="Zhuang L."/>
            <person name="Lin B."/>
            <person name="Qin F."/>
            <person name="Luo L."/>
        </authorList>
    </citation>
    <scope>NUCLEOTIDE SEQUENCE [LARGE SCALE GENOMIC DNA]</scope>
    <source>
        <strain evidence="3 4">HN-Y44</strain>
    </source>
</reference>
<dbReference type="CDD" id="cd00757">
    <property type="entry name" value="ThiF_MoeB_HesA_family"/>
    <property type="match status" value="1"/>
</dbReference>
<evidence type="ECO:0000313" key="3">
    <source>
        <dbReference type="EMBL" id="UNY97628.1"/>
    </source>
</evidence>
<sequence length="362" mass="40125">MTNRYNRHIILSEIGTEGQKKINQAKVLVIGAGGLGCPILQYLAAAGVGTLGIIDFDIVDETNLQRQILYGKSTLGMNKTRAAKKRLADLNDQIIINTYPETLTFQNALPLFAQYDIIVDGSDNFETRYLVNDACILSRKPLVYGAIFKFEGQVAVFNYNNGPSYRCLFPTRPPEGSVPNCSEIGVLGVLPGIIGTLQANETLKLILGIGEPLNGKLLCYNALNNQTITLNVNRIEEQIDKVLQERSVFEQKELSVFCETNTLISIKDIPAINDVRFIDVRESHEEPKLKTHNVIEIPLTKLSGEVDKLPDSGTKIFFCQSGIRSKKALEIAQKNTISSCFSLKEGAHELLQHLKSIHHENA</sequence>
<dbReference type="Gene3D" id="3.40.250.10">
    <property type="entry name" value="Rhodanese-like domain"/>
    <property type="match status" value="1"/>
</dbReference>
<feature type="domain" description="Rhodanese" evidence="2">
    <location>
        <begin position="271"/>
        <end position="355"/>
    </location>
</feature>
<dbReference type="PANTHER" id="PTHR10953">
    <property type="entry name" value="UBIQUITIN-ACTIVATING ENZYME E1"/>
    <property type="match status" value="1"/>
</dbReference>
<dbReference type="Pfam" id="PF00899">
    <property type="entry name" value="ThiF"/>
    <property type="match status" value="1"/>
</dbReference>
<dbReference type="InterPro" id="IPR001763">
    <property type="entry name" value="Rhodanese-like_dom"/>
</dbReference>
<accession>A0ABY3YIU4</accession>
<protein>
    <submittedName>
        <fullName evidence="3">HesA/MoeB/ThiF family protein</fullName>
    </submittedName>
</protein>